<organism evidence="2 3">
    <name type="scientific">Apatococcus fuscideae</name>
    <dbReference type="NCBI Taxonomy" id="2026836"/>
    <lineage>
        <taxon>Eukaryota</taxon>
        <taxon>Viridiplantae</taxon>
        <taxon>Chlorophyta</taxon>
        <taxon>core chlorophytes</taxon>
        <taxon>Trebouxiophyceae</taxon>
        <taxon>Chlorellales</taxon>
        <taxon>Chlorellaceae</taxon>
        <taxon>Apatococcus</taxon>
    </lineage>
</organism>
<keyword evidence="3" id="KW-1185">Reference proteome</keyword>
<dbReference type="PANTHER" id="PTHR35742">
    <property type="entry name" value="THYLAKOID LUMENAL 16.5 KDA PROTEIN, CHLOROPLASTIC"/>
    <property type="match status" value="1"/>
</dbReference>
<gene>
    <name evidence="2" type="ORF">WJX84_002739</name>
</gene>
<dbReference type="Pfam" id="PF20675">
    <property type="entry name" value="MPH2"/>
    <property type="match status" value="1"/>
</dbReference>
<dbReference type="AlphaFoldDB" id="A0AAW1TGQ2"/>
<evidence type="ECO:0000313" key="2">
    <source>
        <dbReference type="EMBL" id="KAK9868050.1"/>
    </source>
</evidence>
<feature type="domain" description="Maintenance of Photosystem II under High light 2 C-terminal" evidence="1">
    <location>
        <begin position="117"/>
        <end position="217"/>
    </location>
</feature>
<dbReference type="Proteomes" id="UP001485043">
    <property type="component" value="Unassembled WGS sequence"/>
</dbReference>
<dbReference type="InterPro" id="IPR049072">
    <property type="entry name" value="MPH2_C"/>
</dbReference>
<dbReference type="PANTHER" id="PTHR35742:SF1">
    <property type="entry name" value="THYLAKOID LUMENAL 16.5 KDA PROTEIN, CHLOROPLASTIC"/>
    <property type="match status" value="1"/>
</dbReference>
<dbReference type="GO" id="GO:0010206">
    <property type="term" value="P:photosystem II repair"/>
    <property type="evidence" value="ECO:0007669"/>
    <property type="project" value="InterPro"/>
</dbReference>
<dbReference type="InterPro" id="IPR038862">
    <property type="entry name" value="MPH2"/>
</dbReference>
<comment type="caution">
    <text evidence="2">The sequence shown here is derived from an EMBL/GenBank/DDBJ whole genome shotgun (WGS) entry which is preliminary data.</text>
</comment>
<proteinExistence type="predicted"/>
<dbReference type="EMBL" id="JALJOV010000048">
    <property type="protein sequence ID" value="KAK9868050.1"/>
    <property type="molecule type" value="Genomic_DNA"/>
</dbReference>
<evidence type="ECO:0000313" key="3">
    <source>
        <dbReference type="Proteomes" id="UP001485043"/>
    </source>
</evidence>
<name>A0AAW1TGQ2_9CHLO</name>
<accession>A0AAW1TGQ2</accession>
<reference evidence="2 3" key="1">
    <citation type="journal article" date="2024" name="Nat. Commun.">
        <title>Phylogenomics reveals the evolutionary origins of lichenization in chlorophyte algae.</title>
        <authorList>
            <person name="Puginier C."/>
            <person name="Libourel C."/>
            <person name="Otte J."/>
            <person name="Skaloud P."/>
            <person name="Haon M."/>
            <person name="Grisel S."/>
            <person name="Petersen M."/>
            <person name="Berrin J.G."/>
            <person name="Delaux P.M."/>
            <person name="Dal Grande F."/>
            <person name="Keller J."/>
        </authorList>
    </citation>
    <scope>NUCLEOTIDE SEQUENCE [LARGE SCALE GENOMIC DNA]</scope>
    <source>
        <strain evidence="2 3">SAG 2523</strain>
    </source>
</reference>
<sequence length="217" mass="22850">MAAITTFSACQGAAQLRSATSAGLAPLPAHRRPIRCVCSAAASTPGASRRACLAAWLSVPLIASVPAAQAILPTQDDEDEELINKAKSNRKNRIQSELTTEKTFAKENYNETSFTTVSRAVKKIAKSGQQLEKGDLKAVAANVSGSWVSEFQKVADELSRSDEAKSSYPSIFKEISSLASAASSGNTQSAKKEFVDTVSAIQTWVGQAGIASQIVGL</sequence>
<evidence type="ECO:0000259" key="1">
    <source>
        <dbReference type="Pfam" id="PF20675"/>
    </source>
</evidence>
<protein>
    <recommendedName>
        <fullName evidence="1">Maintenance of Photosystem II under High light 2 C-terminal domain-containing protein</fullName>
    </recommendedName>
</protein>